<dbReference type="Proteomes" id="UP001151002">
    <property type="component" value="Unassembled WGS sequence"/>
</dbReference>
<dbReference type="InterPro" id="IPR013785">
    <property type="entry name" value="Aldolase_TIM"/>
</dbReference>
<dbReference type="PANTHER" id="PTHR30304:SF0">
    <property type="entry name" value="D-TAGATOSE-1,6-BISPHOSPHATE ALDOLASE SUBUNIT GATY-RELATED"/>
    <property type="match status" value="1"/>
</dbReference>
<dbReference type="SUPFAM" id="SSF51569">
    <property type="entry name" value="Aldolase"/>
    <property type="match status" value="1"/>
</dbReference>
<dbReference type="RefSeq" id="WP_267567591.1">
    <property type="nucleotide sequence ID" value="NZ_JAPNTZ010000014.1"/>
</dbReference>
<comment type="cofactor">
    <cofactor evidence="1">
        <name>Zn(2+)</name>
        <dbReference type="ChEBI" id="CHEBI:29105"/>
    </cofactor>
</comment>
<keyword evidence="3" id="KW-1185">Reference proteome</keyword>
<evidence type="ECO:0000313" key="2">
    <source>
        <dbReference type="EMBL" id="MCY1143109.1"/>
    </source>
</evidence>
<comment type="caution">
    <text evidence="2">The sequence shown here is derived from an EMBL/GenBank/DDBJ whole genome shotgun (WGS) entry which is preliminary data.</text>
</comment>
<accession>A0ABT4B9C6</accession>
<dbReference type="NCBIfam" id="TIGR00167">
    <property type="entry name" value="cbbA"/>
    <property type="match status" value="1"/>
</dbReference>
<dbReference type="EMBL" id="JAPNTZ010000014">
    <property type="protein sequence ID" value="MCY1143109.1"/>
    <property type="molecule type" value="Genomic_DNA"/>
</dbReference>
<dbReference type="CDD" id="cd00947">
    <property type="entry name" value="TBP_aldolase_IIB"/>
    <property type="match status" value="1"/>
</dbReference>
<evidence type="ECO:0000256" key="1">
    <source>
        <dbReference type="ARBA" id="ARBA00001947"/>
    </source>
</evidence>
<name>A0ABT4B9C6_9ACTN</name>
<protein>
    <submittedName>
        <fullName evidence="2">Class II fructose-bisphosphate aldolase</fullName>
    </submittedName>
</protein>
<dbReference type="InterPro" id="IPR050246">
    <property type="entry name" value="Class_II_FBP_aldolase"/>
</dbReference>
<dbReference type="Gene3D" id="3.20.20.70">
    <property type="entry name" value="Aldolase class I"/>
    <property type="match status" value="1"/>
</dbReference>
<dbReference type="PANTHER" id="PTHR30304">
    <property type="entry name" value="D-TAGATOSE-1,6-BISPHOSPHATE ALDOLASE"/>
    <property type="match status" value="1"/>
</dbReference>
<proteinExistence type="predicted"/>
<dbReference type="PIRSF" id="PIRSF001359">
    <property type="entry name" value="F_bP_aldolase_II"/>
    <property type="match status" value="1"/>
</dbReference>
<dbReference type="Pfam" id="PF01116">
    <property type="entry name" value="F_bP_aldolase"/>
    <property type="match status" value="1"/>
</dbReference>
<dbReference type="InterPro" id="IPR000771">
    <property type="entry name" value="FBA_II"/>
</dbReference>
<gene>
    <name evidence="2" type="ORF">OWR29_34370</name>
</gene>
<evidence type="ECO:0000313" key="3">
    <source>
        <dbReference type="Proteomes" id="UP001151002"/>
    </source>
</evidence>
<sequence length="281" mass="28830">MLTPTGELVSAAQAAGCAVGAFNVITVEHAEAIVAGAEEAGRPVILQISENAVRFHHGRVAPIAAASRAVAAAVTVPVALHLDHVESDELLAQAAANGFGSVMYDASKLPYERNVAATRAAAEMCRSSGLWLESELGEVGGKDGAHAPGARTDPAEAAAYVAATGVDALAVAVGSSHAMHERTARLDHDLIARLRDSVQVPLVLHGSSGVPDDELTSAVRAGMAKINIGTALNLAFTGAVRTTLGTRPDLVDPRRYLAPAREAMATTVAQALRLLAVPVHG</sequence>
<organism evidence="2 3">
    <name type="scientific">Paractinoplanes pyxinae</name>
    <dbReference type="NCBI Taxonomy" id="2997416"/>
    <lineage>
        <taxon>Bacteria</taxon>
        <taxon>Bacillati</taxon>
        <taxon>Actinomycetota</taxon>
        <taxon>Actinomycetes</taxon>
        <taxon>Micromonosporales</taxon>
        <taxon>Micromonosporaceae</taxon>
        <taxon>Paractinoplanes</taxon>
    </lineage>
</organism>
<reference evidence="2" key="1">
    <citation type="submission" date="2022-11" db="EMBL/GenBank/DDBJ databases">
        <authorList>
            <person name="Somphong A."/>
            <person name="Phongsopitanun W."/>
        </authorList>
    </citation>
    <scope>NUCLEOTIDE SEQUENCE</scope>
    <source>
        <strain evidence="2">Pm04-4</strain>
    </source>
</reference>